<dbReference type="Proteomes" id="UP001307849">
    <property type="component" value="Unassembled WGS sequence"/>
</dbReference>
<dbReference type="InterPro" id="IPR036047">
    <property type="entry name" value="F-box-like_dom_sf"/>
</dbReference>
<accession>A0AAN8PGG2</accession>
<dbReference type="PROSITE" id="PS50181">
    <property type="entry name" value="FBOX"/>
    <property type="match status" value="1"/>
</dbReference>
<proteinExistence type="predicted"/>
<organism evidence="2 3">
    <name type="scientific">Arthrobotrys conoides</name>
    <dbReference type="NCBI Taxonomy" id="74498"/>
    <lineage>
        <taxon>Eukaryota</taxon>
        <taxon>Fungi</taxon>
        <taxon>Dikarya</taxon>
        <taxon>Ascomycota</taxon>
        <taxon>Pezizomycotina</taxon>
        <taxon>Orbiliomycetes</taxon>
        <taxon>Orbiliales</taxon>
        <taxon>Orbiliaceae</taxon>
        <taxon>Arthrobotrys</taxon>
    </lineage>
</organism>
<name>A0AAN8PGG2_9PEZI</name>
<evidence type="ECO:0000259" key="1">
    <source>
        <dbReference type="PROSITE" id="PS50181"/>
    </source>
</evidence>
<evidence type="ECO:0000313" key="2">
    <source>
        <dbReference type="EMBL" id="KAK6514350.1"/>
    </source>
</evidence>
<sequence>MATNPPSPSLNTLPPELLSNILTYLPQKHYTFPLLLTNKRLYHFTLPHFWKSLESSPQERHTYLNTTKPSKHPKFGLRRLGDDIQKLYNNNIINEGDDILGFRYLKHMILWPSDLETRWSPWGDSGLFSVVSRQIAAGRVQLRAVEFILHREVSDEAYEFINTLKQYSKTWPQRLKITIHIPWSPHLVDFVTKNFRSEDITDLRVHSDEDIAAGGSGEGLENAIDNIKRLTTLLQELPFLEVLDIEGPVGWQEYFPTVIQPLLPELSRLQNAVLGLKRVRILYISGSLFHPSFFLIPPENVRKLTITQEASWEWWRKFSHCQFSKLEELTLRPEAVWNISEWASPGDIDTMADREKDFLYRMEHLGLTTLKNLKADRWASPNSVPVDFYDLVLANNPGLDEESRKFCEVMREYTKPTVSGRKIRKR</sequence>
<dbReference type="EMBL" id="JAVHJM010000005">
    <property type="protein sequence ID" value="KAK6514350.1"/>
    <property type="molecule type" value="Genomic_DNA"/>
</dbReference>
<dbReference type="AlphaFoldDB" id="A0AAN8PGG2"/>
<comment type="caution">
    <text evidence="2">The sequence shown here is derived from an EMBL/GenBank/DDBJ whole genome shotgun (WGS) entry which is preliminary data.</text>
</comment>
<gene>
    <name evidence="2" type="ORF">TWF506_008746</name>
</gene>
<reference evidence="2 3" key="1">
    <citation type="submission" date="2019-10" db="EMBL/GenBank/DDBJ databases">
        <authorList>
            <person name="Palmer J.M."/>
        </authorList>
    </citation>
    <scope>NUCLEOTIDE SEQUENCE [LARGE SCALE GENOMIC DNA]</scope>
    <source>
        <strain evidence="2 3">TWF506</strain>
    </source>
</reference>
<dbReference type="SUPFAM" id="SSF81383">
    <property type="entry name" value="F-box domain"/>
    <property type="match status" value="1"/>
</dbReference>
<evidence type="ECO:0000313" key="3">
    <source>
        <dbReference type="Proteomes" id="UP001307849"/>
    </source>
</evidence>
<feature type="domain" description="F-box" evidence="1">
    <location>
        <begin position="7"/>
        <end position="53"/>
    </location>
</feature>
<dbReference type="InterPro" id="IPR001810">
    <property type="entry name" value="F-box_dom"/>
</dbReference>
<keyword evidence="3" id="KW-1185">Reference proteome</keyword>
<protein>
    <recommendedName>
        <fullName evidence="1">F-box domain-containing protein</fullName>
    </recommendedName>
</protein>